<feature type="compositionally biased region" description="Acidic residues" evidence="3">
    <location>
        <begin position="19"/>
        <end position="29"/>
    </location>
</feature>
<feature type="region of interest" description="Disordered" evidence="3">
    <location>
        <begin position="1"/>
        <end position="70"/>
    </location>
</feature>
<dbReference type="Gene3D" id="3.90.940.10">
    <property type="match status" value="1"/>
</dbReference>
<dbReference type="PANTHER" id="PTHR47227">
    <property type="entry name" value="DNA-DIRECTED RNA POLYMERASE SUBUNIT K"/>
    <property type="match status" value="1"/>
</dbReference>
<accession>A0A5E8CHE7</accession>
<dbReference type="AlphaFoldDB" id="A0A5E8CHE7"/>
<gene>
    <name evidence="4" type="ORF">CPAV1605_209</name>
</gene>
<dbReference type="GO" id="GO:0003677">
    <property type="term" value="F:DNA binding"/>
    <property type="evidence" value="ECO:0007669"/>
    <property type="project" value="InterPro"/>
</dbReference>
<dbReference type="InterPro" id="IPR036161">
    <property type="entry name" value="RPB6/omega-like_sf"/>
</dbReference>
<keyword evidence="1" id="KW-0240">DNA-directed RNA polymerase</keyword>
<evidence type="ECO:0000313" key="4">
    <source>
        <dbReference type="EMBL" id="VVU94487.1"/>
    </source>
</evidence>
<evidence type="ECO:0008006" key="5">
    <source>
        <dbReference type="Google" id="ProtNLM"/>
    </source>
</evidence>
<dbReference type="GO" id="GO:0000428">
    <property type="term" value="C:DNA-directed RNA polymerase complex"/>
    <property type="evidence" value="ECO:0007669"/>
    <property type="project" value="UniProtKB-KW"/>
</dbReference>
<dbReference type="GO" id="GO:0003899">
    <property type="term" value="F:DNA-directed RNA polymerase activity"/>
    <property type="evidence" value="ECO:0007669"/>
    <property type="project" value="InterPro"/>
</dbReference>
<organism evidence="4">
    <name type="scientific">seawater metagenome</name>
    <dbReference type="NCBI Taxonomy" id="1561972"/>
    <lineage>
        <taxon>unclassified sequences</taxon>
        <taxon>metagenomes</taxon>
        <taxon>ecological metagenomes</taxon>
    </lineage>
</organism>
<dbReference type="PANTHER" id="PTHR47227:SF5">
    <property type="entry name" value="DNA-DIRECTED RNA POLYMERASES I, II, AND III SUBUNIT RPABC2"/>
    <property type="match status" value="1"/>
</dbReference>
<protein>
    <recommendedName>
        <fullName evidence="5">RNA polymerase Rpb6</fullName>
    </recommendedName>
</protein>
<dbReference type="GO" id="GO:0042797">
    <property type="term" value="P:tRNA transcription by RNA polymerase III"/>
    <property type="evidence" value="ECO:0007669"/>
    <property type="project" value="TreeGrafter"/>
</dbReference>
<sequence>MPPKKKSAKKTESVTSDTIESELSSDSELSEQSIEDKEDNQEFDSDDEEPDNEEIEFDDGDNEELKALDKTEDKDAECFFKYVDENNDFDEDDINITDSNANLSAAVPEDERISINRMTKYEYVRLLGTRTKQLAMGAKPMIKNVQGLSSKDIALLELKNNTTPLIVKRPLPNKRYELWKVSELIKNHLYD</sequence>
<keyword evidence="2" id="KW-0804">Transcription</keyword>
<dbReference type="SUPFAM" id="SSF63562">
    <property type="entry name" value="RPB6/omega subunit-like"/>
    <property type="match status" value="1"/>
</dbReference>
<feature type="compositionally biased region" description="Acidic residues" evidence="3">
    <location>
        <begin position="36"/>
        <end position="62"/>
    </location>
</feature>
<dbReference type="Pfam" id="PF01192">
    <property type="entry name" value="RNA_pol_Rpb6"/>
    <property type="match status" value="1"/>
</dbReference>
<dbReference type="InterPro" id="IPR006110">
    <property type="entry name" value="Pol_omega/Rpo6/RPB6"/>
</dbReference>
<evidence type="ECO:0000256" key="2">
    <source>
        <dbReference type="ARBA" id="ARBA00023163"/>
    </source>
</evidence>
<dbReference type="GO" id="GO:0006360">
    <property type="term" value="P:transcription by RNA polymerase I"/>
    <property type="evidence" value="ECO:0007669"/>
    <property type="project" value="TreeGrafter"/>
</dbReference>
<dbReference type="EMBL" id="CABVLZ010000001">
    <property type="protein sequence ID" value="VVU94487.1"/>
    <property type="molecule type" value="Genomic_DNA"/>
</dbReference>
<reference evidence="4" key="1">
    <citation type="submission" date="2019-09" db="EMBL/GenBank/DDBJ databases">
        <authorList>
            <person name="Needham M D."/>
        </authorList>
    </citation>
    <scope>NUCLEOTIDE SEQUENCE</scope>
</reference>
<evidence type="ECO:0000256" key="1">
    <source>
        <dbReference type="ARBA" id="ARBA00022478"/>
    </source>
</evidence>
<evidence type="ECO:0000256" key="3">
    <source>
        <dbReference type="SAM" id="MobiDB-lite"/>
    </source>
</evidence>
<dbReference type="GO" id="GO:0006366">
    <property type="term" value="P:transcription by RNA polymerase II"/>
    <property type="evidence" value="ECO:0007669"/>
    <property type="project" value="TreeGrafter"/>
</dbReference>
<name>A0A5E8CHE7_9ZZZZ</name>
<proteinExistence type="predicted"/>